<evidence type="ECO:0000313" key="6">
    <source>
        <dbReference type="EMBL" id="KAH7084245.1"/>
    </source>
</evidence>
<dbReference type="GO" id="GO:0003847">
    <property type="term" value="F:1-alkyl-2-acetylglycerophosphocholine esterase activity"/>
    <property type="evidence" value="ECO:0007669"/>
    <property type="project" value="UniProtKB-EC"/>
</dbReference>
<evidence type="ECO:0000256" key="2">
    <source>
        <dbReference type="ARBA" id="ARBA00022801"/>
    </source>
</evidence>
<gene>
    <name evidence="6" type="ORF">FB567DRAFT_593718</name>
</gene>
<keyword evidence="3" id="KW-0442">Lipid degradation</keyword>
<evidence type="ECO:0000256" key="4">
    <source>
        <dbReference type="ARBA" id="ARBA00023098"/>
    </source>
</evidence>
<dbReference type="Gene3D" id="3.40.50.1820">
    <property type="entry name" value="alpha/beta hydrolase"/>
    <property type="match status" value="1"/>
</dbReference>
<feature type="signal peptide" evidence="5">
    <location>
        <begin position="1"/>
        <end position="19"/>
    </location>
</feature>
<dbReference type="PANTHER" id="PTHR10272:SF14">
    <property type="entry name" value="PAF ACETYLHYDROLASE FAMILY PROTEIN"/>
    <property type="match status" value="1"/>
</dbReference>
<keyword evidence="4" id="KW-0443">Lipid metabolism</keyword>
<evidence type="ECO:0000313" key="7">
    <source>
        <dbReference type="Proteomes" id="UP000813461"/>
    </source>
</evidence>
<dbReference type="GO" id="GO:0016042">
    <property type="term" value="P:lipid catabolic process"/>
    <property type="evidence" value="ECO:0007669"/>
    <property type="project" value="UniProtKB-KW"/>
</dbReference>
<dbReference type="SUPFAM" id="SSF53474">
    <property type="entry name" value="alpha/beta-Hydrolases"/>
    <property type="match status" value="1"/>
</dbReference>
<keyword evidence="5" id="KW-0732">Signal</keyword>
<keyword evidence="2" id="KW-0378">Hydrolase</keyword>
<feature type="chain" id="PRO_5035419752" description="1-alkyl-2-acetylglycerophosphocholine esterase" evidence="5">
    <location>
        <begin position="20"/>
        <end position="397"/>
    </location>
</feature>
<organism evidence="6 7">
    <name type="scientific">Paraphoma chrysanthemicola</name>
    <dbReference type="NCBI Taxonomy" id="798071"/>
    <lineage>
        <taxon>Eukaryota</taxon>
        <taxon>Fungi</taxon>
        <taxon>Dikarya</taxon>
        <taxon>Ascomycota</taxon>
        <taxon>Pezizomycotina</taxon>
        <taxon>Dothideomycetes</taxon>
        <taxon>Pleosporomycetidae</taxon>
        <taxon>Pleosporales</taxon>
        <taxon>Pleosporineae</taxon>
        <taxon>Phaeosphaeriaceae</taxon>
        <taxon>Paraphoma</taxon>
    </lineage>
</organism>
<evidence type="ECO:0000256" key="3">
    <source>
        <dbReference type="ARBA" id="ARBA00022963"/>
    </source>
</evidence>
<evidence type="ECO:0000256" key="5">
    <source>
        <dbReference type="SAM" id="SignalP"/>
    </source>
</evidence>
<reference evidence="6" key="1">
    <citation type="journal article" date="2021" name="Nat. Commun.">
        <title>Genetic determinants of endophytism in the Arabidopsis root mycobiome.</title>
        <authorList>
            <person name="Mesny F."/>
            <person name="Miyauchi S."/>
            <person name="Thiergart T."/>
            <person name="Pickel B."/>
            <person name="Atanasova L."/>
            <person name="Karlsson M."/>
            <person name="Huettel B."/>
            <person name="Barry K.W."/>
            <person name="Haridas S."/>
            <person name="Chen C."/>
            <person name="Bauer D."/>
            <person name="Andreopoulos W."/>
            <person name="Pangilinan J."/>
            <person name="LaButti K."/>
            <person name="Riley R."/>
            <person name="Lipzen A."/>
            <person name="Clum A."/>
            <person name="Drula E."/>
            <person name="Henrissat B."/>
            <person name="Kohler A."/>
            <person name="Grigoriev I.V."/>
            <person name="Martin F.M."/>
            <person name="Hacquard S."/>
        </authorList>
    </citation>
    <scope>NUCLEOTIDE SEQUENCE</scope>
    <source>
        <strain evidence="6">MPI-SDFR-AT-0120</strain>
    </source>
</reference>
<name>A0A8K0VX51_9PLEO</name>
<dbReference type="AlphaFoldDB" id="A0A8K0VX51"/>
<dbReference type="EMBL" id="JAGMVJ010000012">
    <property type="protein sequence ID" value="KAH7084245.1"/>
    <property type="molecule type" value="Genomic_DNA"/>
</dbReference>
<sequence>MARMLLALIGIYHSSPVLGLSLPPPTGPYNVGSKPYVLNHTTFNDPIAPNNISTSILVNVYYPTHDPAPSQKYIWPGLAAAYETYYRLTPSTFGNITAKIAYNARPLKHTPSLPTLLFFPPFAGPPSQMFLGLISELVSQGYTVISNDHPYEQPYLQYPDGTSYTGHSVDWDPDPSIYVPTENYRINDNSAVLDALPTISKHLHIPLNLTHFALFGHSLGGSAALAQIPVERKRSTSRGKTFLGTMNLDGTIFGRASANDSSADVGVPSLLFSSSIHPRYFDPTWPIFEKWQTGWCKEIHALGHTNHTDFSDLIFLKQAYGIAGGGDAAPADLVLKMSRTFVGDFFGMLVGKGEGVLKGDETVQMEFPGIVFEYNGTGDPCASEYGNLCWASYNGPQ</sequence>
<dbReference type="Proteomes" id="UP000813461">
    <property type="component" value="Unassembled WGS sequence"/>
</dbReference>
<accession>A0A8K0VX51</accession>
<protein>
    <recommendedName>
        <fullName evidence="1">1-alkyl-2-acetylglycerophosphocholine esterase</fullName>
        <ecNumber evidence="1">3.1.1.47</ecNumber>
    </recommendedName>
</protein>
<evidence type="ECO:0000256" key="1">
    <source>
        <dbReference type="ARBA" id="ARBA00013201"/>
    </source>
</evidence>
<dbReference type="InterPro" id="IPR029058">
    <property type="entry name" value="AB_hydrolase_fold"/>
</dbReference>
<comment type="caution">
    <text evidence="6">The sequence shown here is derived from an EMBL/GenBank/DDBJ whole genome shotgun (WGS) entry which is preliminary data.</text>
</comment>
<keyword evidence="7" id="KW-1185">Reference proteome</keyword>
<dbReference type="OrthoDB" id="2363873at2759"/>
<dbReference type="EC" id="3.1.1.47" evidence="1"/>
<dbReference type="PANTHER" id="PTHR10272">
    <property type="entry name" value="PLATELET-ACTIVATING FACTOR ACETYLHYDROLASE"/>
    <property type="match status" value="1"/>
</dbReference>
<proteinExistence type="predicted"/>